<name>A0A5N6GIV0_ASPFL</name>
<reference evidence="1" key="1">
    <citation type="submission" date="2019-04" db="EMBL/GenBank/DDBJ databases">
        <title>Friends and foes A comparative genomics study of 23 Aspergillus species from section Flavi.</title>
        <authorList>
            <consortium name="DOE Joint Genome Institute"/>
            <person name="Kjaerbolling I."/>
            <person name="Vesth T."/>
            <person name="Frisvad J.C."/>
            <person name="Nybo J.L."/>
            <person name="Theobald S."/>
            <person name="Kildgaard S."/>
            <person name="Isbrandt T."/>
            <person name="Kuo A."/>
            <person name="Sato A."/>
            <person name="Lyhne E.K."/>
            <person name="Kogle M.E."/>
            <person name="Wiebenga A."/>
            <person name="Kun R.S."/>
            <person name="Lubbers R.J."/>
            <person name="Makela M.R."/>
            <person name="Barry K."/>
            <person name="Chovatia M."/>
            <person name="Clum A."/>
            <person name="Daum C."/>
            <person name="Haridas S."/>
            <person name="He G."/>
            <person name="LaButti K."/>
            <person name="Lipzen A."/>
            <person name="Mondo S."/>
            <person name="Riley R."/>
            <person name="Salamov A."/>
            <person name="Simmons B.A."/>
            <person name="Magnuson J.K."/>
            <person name="Henrissat B."/>
            <person name="Mortensen U.H."/>
            <person name="Larsen T.O."/>
            <person name="Devries R.P."/>
            <person name="Grigoriev I.V."/>
            <person name="Machida M."/>
            <person name="Baker S.E."/>
            <person name="Andersen M.R."/>
        </authorList>
    </citation>
    <scope>NUCLEOTIDE SEQUENCE [LARGE SCALE GENOMIC DNA]</scope>
    <source>
        <strain evidence="1">CBS 121.62</strain>
    </source>
</reference>
<dbReference type="Proteomes" id="UP000325434">
    <property type="component" value="Unassembled WGS sequence"/>
</dbReference>
<evidence type="ECO:0000313" key="1">
    <source>
        <dbReference type="EMBL" id="KAB8241898.1"/>
    </source>
</evidence>
<proteinExistence type="predicted"/>
<organism evidence="1">
    <name type="scientific">Aspergillus flavus</name>
    <dbReference type="NCBI Taxonomy" id="5059"/>
    <lineage>
        <taxon>Eukaryota</taxon>
        <taxon>Fungi</taxon>
        <taxon>Dikarya</taxon>
        <taxon>Ascomycota</taxon>
        <taxon>Pezizomycotina</taxon>
        <taxon>Eurotiomycetes</taxon>
        <taxon>Eurotiomycetidae</taxon>
        <taxon>Eurotiales</taxon>
        <taxon>Aspergillaceae</taxon>
        <taxon>Aspergillus</taxon>
        <taxon>Aspergillus subgen. Circumdati</taxon>
    </lineage>
</organism>
<sequence>MKKIKNIKNKAREAELYEQLVVIIKGNLPRLQCQATPKEDPCQHEFVAIAKKLSRLGKGKGKRPGKAKVLLVHLLTDNSSVGFGV</sequence>
<protein>
    <submittedName>
        <fullName evidence="1">Uncharacterized protein</fullName>
    </submittedName>
</protein>
<accession>A0A5N6GIV0</accession>
<dbReference type="EMBL" id="ML734677">
    <property type="protein sequence ID" value="KAB8241898.1"/>
    <property type="molecule type" value="Genomic_DNA"/>
</dbReference>
<gene>
    <name evidence="1" type="ORF">BDV35DRAFT_384503</name>
</gene>
<dbReference type="AlphaFoldDB" id="A0A5N6GIV0"/>